<dbReference type="Proteomes" id="UP000006038">
    <property type="component" value="Chromosome 1"/>
</dbReference>
<dbReference type="HOGENOM" id="CLU_2041637_0_0_1"/>
<keyword evidence="3" id="KW-1185">Reference proteome</keyword>
<feature type="region of interest" description="Disordered" evidence="1">
    <location>
        <begin position="1"/>
        <end position="88"/>
    </location>
</feature>
<dbReference type="AlphaFoldDB" id="J3KZ35"/>
<feature type="compositionally biased region" description="Gly residues" evidence="1">
    <location>
        <begin position="50"/>
        <end position="61"/>
    </location>
</feature>
<reference evidence="2" key="2">
    <citation type="submission" date="2013-04" db="UniProtKB">
        <authorList>
            <consortium name="EnsemblPlants"/>
        </authorList>
    </citation>
    <scope>IDENTIFICATION</scope>
</reference>
<dbReference type="Gramene" id="OB01G22410.1">
    <property type="protein sequence ID" value="OB01G22410.1"/>
    <property type="gene ID" value="OB01G22410"/>
</dbReference>
<name>J3KZ35_ORYBR</name>
<accession>J3KZ35</accession>
<protein>
    <submittedName>
        <fullName evidence="2">Uncharacterized protein</fullName>
    </submittedName>
</protein>
<organism evidence="2">
    <name type="scientific">Oryza brachyantha</name>
    <name type="common">malo sina</name>
    <dbReference type="NCBI Taxonomy" id="4533"/>
    <lineage>
        <taxon>Eukaryota</taxon>
        <taxon>Viridiplantae</taxon>
        <taxon>Streptophyta</taxon>
        <taxon>Embryophyta</taxon>
        <taxon>Tracheophyta</taxon>
        <taxon>Spermatophyta</taxon>
        <taxon>Magnoliopsida</taxon>
        <taxon>Liliopsida</taxon>
        <taxon>Poales</taxon>
        <taxon>Poaceae</taxon>
        <taxon>BOP clade</taxon>
        <taxon>Oryzoideae</taxon>
        <taxon>Oryzeae</taxon>
        <taxon>Oryzinae</taxon>
        <taxon>Oryza</taxon>
    </lineage>
</organism>
<evidence type="ECO:0000313" key="3">
    <source>
        <dbReference type="Proteomes" id="UP000006038"/>
    </source>
</evidence>
<proteinExistence type="predicted"/>
<dbReference type="EnsemblPlants" id="OB01G22410.1">
    <property type="protein sequence ID" value="OB01G22410.1"/>
    <property type="gene ID" value="OB01G22410"/>
</dbReference>
<reference evidence="2" key="1">
    <citation type="journal article" date="2013" name="Nat. Commun.">
        <title>Whole-genome sequencing of Oryza brachyantha reveals mechanisms underlying Oryza genome evolution.</title>
        <authorList>
            <person name="Chen J."/>
            <person name="Huang Q."/>
            <person name="Gao D."/>
            <person name="Wang J."/>
            <person name="Lang Y."/>
            <person name="Liu T."/>
            <person name="Li B."/>
            <person name="Bai Z."/>
            <person name="Luis Goicoechea J."/>
            <person name="Liang C."/>
            <person name="Chen C."/>
            <person name="Zhang W."/>
            <person name="Sun S."/>
            <person name="Liao Y."/>
            <person name="Zhang X."/>
            <person name="Yang L."/>
            <person name="Song C."/>
            <person name="Wang M."/>
            <person name="Shi J."/>
            <person name="Liu G."/>
            <person name="Liu J."/>
            <person name="Zhou H."/>
            <person name="Zhou W."/>
            <person name="Yu Q."/>
            <person name="An N."/>
            <person name="Chen Y."/>
            <person name="Cai Q."/>
            <person name="Wang B."/>
            <person name="Liu B."/>
            <person name="Min J."/>
            <person name="Huang Y."/>
            <person name="Wu H."/>
            <person name="Li Z."/>
            <person name="Zhang Y."/>
            <person name="Yin Y."/>
            <person name="Song W."/>
            <person name="Jiang J."/>
            <person name="Jackson S.A."/>
            <person name="Wing R.A."/>
            <person name="Wang J."/>
            <person name="Chen M."/>
        </authorList>
    </citation>
    <scope>NUCLEOTIDE SEQUENCE [LARGE SCALE GENOMIC DNA]</scope>
    <source>
        <strain evidence="2">cv. IRGC 101232</strain>
    </source>
</reference>
<evidence type="ECO:0000313" key="2">
    <source>
        <dbReference type="EnsemblPlants" id="OB01G22410.1"/>
    </source>
</evidence>
<evidence type="ECO:0000256" key="1">
    <source>
        <dbReference type="SAM" id="MobiDB-lite"/>
    </source>
</evidence>
<sequence length="121" mass="13183">MQQRDALCQRDYAAQKPGRRRTARVVGGGPKRWRRRRRAGGTGPTAPRGMNGGNGTMGEGRGPTTLGRDVAGGTGEMAPAAGRRGRWRHSTLTLERERKQMLREGEVLIEGGIAVACWVIF</sequence>